<evidence type="ECO:0000256" key="1">
    <source>
        <dbReference type="SAM" id="MobiDB-lite"/>
    </source>
</evidence>
<organism evidence="2 3">
    <name type="scientific">Madurella fahalii</name>
    <dbReference type="NCBI Taxonomy" id="1157608"/>
    <lineage>
        <taxon>Eukaryota</taxon>
        <taxon>Fungi</taxon>
        <taxon>Dikarya</taxon>
        <taxon>Ascomycota</taxon>
        <taxon>Pezizomycotina</taxon>
        <taxon>Sordariomycetes</taxon>
        <taxon>Sordariomycetidae</taxon>
        <taxon>Sordariales</taxon>
        <taxon>Sordariales incertae sedis</taxon>
        <taxon>Madurella</taxon>
    </lineage>
</organism>
<accession>A0ABQ0GME6</accession>
<feature type="region of interest" description="Disordered" evidence="1">
    <location>
        <begin position="323"/>
        <end position="349"/>
    </location>
</feature>
<dbReference type="EMBL" id="BAAFSV010000005">
    <property type="protein sequence ID" value="GAB1318896.1"/>
    <property type="molecule type" value="Genomic_DNA"/>
</dbReference>
<protein>
    <submittedName>
        <fullName evidence="2">Type 2A phosphatase-associated protein 42</fullName>
    </submittedName>
</protein>
<dbReference type="Pfam" id="PF04177">
    <property type="entry name" value="TAP42"/>
    <property type="match status" value="1"/>
</dbReference>
<dbReference type="InterPro" id="IPR007304">
    <property type="entry name" value="TAP46-like"/>
</dbReference>
<dbReference type="PANTHER" id="PTHR10933">
    <property type="entry name" value="IMMUNOGLOBULIN-BINDING PROTEIN 1"/>
    <property type="match status" value="1"/>
</dbReference>
<keyword evidence="3" id="KW-1185">Reference proteome</keyword>
<gene>
    <name evidence="2" type="primary">TAP42</name>
    <name evidence="2" type="ORF">MFIFM68171_09106</name>
</gene>
<evidence type="ECO:0000313" key="3">
    <source>
        <dbReference type="Proteomes" id="UP001628179"/>
    </source>
</evidence>
<dbReference type="PANTHER" id="PTHR10933:SF9">
    <property type="entry name" value="IMMUNOGLOBULIN-BINDING PROTEIN 1"/>
    <property type="match status" value="1"/>
</dbReference>
<dbReference type="Proteomes" id="UP001628179">
    <property type="component" value="Unassembled WGS sequence"/>
</dbReference>
<dbReference type="GeneID" id="98179848"/>
<feature type="region of interest" description="Disordered" evidence="1">
    <location>
        <begin position="223"/>
        <end position="280"/>
    </location>
</feature>
<proteinExistence type="predicted"/>
<evidence type="ECO:0000313" key="2">
    <source>
        <dbReference type="EMBL" id="GAB1318896.1"/>
    </source>
</evidence>
<dbReference type="Gene3D" id="1.25.40.540">
    <property type="entry name" value="TAP42-like family"/>
    <property type="match status" value="1"/>
</dbReference>
<comment type="caution">
    <text evidence="2">The sequence shown here is derived from an EMBL/GenBank/DDBJ whole genome shotgun (WGS) entry which is preliminary data.</text>
</comment>
<feature type="compositionally biased region" description="Basic and acidic residues" evidence="1">
    <location>
        <begin position="228"/>
        <end position="245"/>
    </location>
</feature>
<sequence>MDKDDEPRSLKAVFAEAESKRLTIESSPFAPNSTEYTDTVSSAIKLYQDSLGLISAVSLFSPNESLEDLSTSDLPYLLTSFHLAELTQKLPFTSPEERKRVLSSARDAYERYLHLLDSYGLLSAPHKKFLEQYNDSPVTFTTVPSNPAARRDAKIANFKAEKELRSKLDFLRQRPDYGAEDGDGTGDEDLVRETHIAHINHSTHLAFQSLEMLNREWEMLAQAPPRPEPTHSRGDKVLQEEEDLRRRQRGLGDNYSDRLDQPLRSGMSNLPGGPLLSKQGKPLQPFTLLNNRQELAKGVFRPGHNLPTMTIDEYLEEERRRGGIIEGGGEASLQREEPDEDDMERADAETMKARAWDEFVEANPKGSGNTLNRG</sequence>
<name>A0ABQ0GME6_9PEZI</name>
<dbReference type="InterPro" id="IPR038511">
    <property type="entry name" value="TAP42/TAP46-like_sf"/>
</dbReference>
<dbReference type="RefSeq" id="XP_070920626.1">
    <property type="nucleotide sequence ID" value="XM_071064525.1"/>
</dbReference>
<reference evidence="2 3" key="1">
    <citation type="submission" date="2024-09" db="EMBL/GenBank/DDBJ databases">
        <title>Itraconazole resistance in Madurella fahalii resulting from another homologue of gene encoding cytochrome P450 14-alpha sterol demethylase (CYP51).</title>
        <authorList>
            <person name="Yoshioka I."/>
            <person name="Fahal A.H."/>
            <person name="Kaneko S."/>
            <person name="Yaguchi T."/>
        </authorList>
    </citation>
    <scope>NUCLEOTIDE SEQUENCE [LARGE SCALE GENOMIC DNA]</scope>
    <source>
        <strain evidence="2 3">IFM 68171</strain>
    </source>
</reference>